<accession>A0ABM6AIJ7</accession>
<dbReference type="EMBL" id="CP011120">
    <property type="protein sequence ID" value="ANA13391.1"/>
    <property type="molecule type" value="Genomic_DNA"/>
</dbReference>
<organism evidence="1 2">
    <name type="scientific">Acetobacter oryzifermentans</name>
    <dbReference type="NCBI Taxonomy" id="1633874"/>
    <lineage>
        <taxon>Bacteria</taxon>
        <taxon>Pseudomonadati</taxon>
        <taxon>Pseudomonadota</taxon>
        <taxon>Alphaproteobacteria</taxon>
        <taxon>Acetobacterales</taxon>
        <taxon>Acetobacteraceae</taxon>
        <taxon>Acetobacter</taxon>
    </lineage>
</organism>
<name>A0ABM6AIJ7_9PROT</name>
<gene>
    <name evidence="1" type="ORF">WG31_04720</name>
</gene>
<reference evidence="1 2" key="1">
    <citation type="submission" date="2015-03" db="EMBL/GenBank/DDBJ databases">
        <title>Genome study of Acetobacter sp. SLV-7.</title>
        <authorList>
            <person name="Cho G.Y."/>
            <person name="Jeon C.O."/>
        </authorList>
    </citation>
    <scope>NUCLEOTIDE SEQUENCE [LARGE SCALE GENOMIC DNA]</scope>
    <source>
        <strain evidence="1 2">SLV-7</strain>
    </source>
</reference>
<protein>
    <submittedName>
        <fullName evidence="1">Uncharacterized protein</fullName>
    </submittedName>
</protein>
<proteinExistence type="predicted"/>
<evidence type="ECO:0000313" key="2">
    <source>
        <dbReference type="Proteomes" id="UP000076595"/>
    </source>
</evidence>
<dbReference type="Proteomes" id="UP000076595">
    <property type="component" value="Chromosome"/>
</dbReference>
<evidence type="ECO:0000313" key="1">
    <source>
        <dbReference type="EMBL" id="ANA13391.1"/>
    </source>
</evidence>
<keyword evidence="2" id="KW-1185">Reference proteome</keyword>
<sequence>MNSIMAASIFSQDKQHTAKAGLAYVTWQLARRDWEVLPASETQKRSTLLKVTKEGISSPFLIQSRAFSSQAAVSLGTDITGADSLPFDWMAITINVRSETPTCFLLNRQDVIERMKQDPNGPLYWVDPPRYIDQQFRARWDALDGVITT</sequence>